<dbReference type="Pfam" id="PF17769">
    <property type="entry name" value="PurK_C"/>
    <property type="match status" value="1"/>
</dbReference>
<gene>
    <name evidence="5 6" type="primary">purK</name>
    <name evidence="8" type="ORF">NZH93_33140</name>
</gene>
<dbReference type="EC" id="6.3.4.18" evidence="5 6"/>
<dbReference type="InterPro" id="IPR011054">
    <property type="entry name" value="Rudment_hybrid_motif"/>
</dbReference>
<comment type="caution">
    <text evidence="8">The sequence shown here is derived from an EMBL/GenBank/DDBJ whole genome shotgun (WGS) entry which is preliminary data.</text>
</comment>
<dbReference type="NCBIfam" id="NF004679">
    <property type="entry name" value="PRK06019.1-5"/>
    <property type="match status" value="1"/>
</dbReference>
<dbReference type="InterPro" id="IPR016185">
    <property type="entry name" value="PreATP-grasp_dom_sf"/>
</dbReference>
<evidence type="ECO:0000313" key="8">
    <source>
        <dbReference type="EMBL" id="MCS7481729.1"/>
    </source>
</evidence>
<evidence type="ECO:0000313" key="9">
    <source>
        <dbReference type="Proteomes" id="UP001141259"/>
    </source>
</evidence>
<dbReference type="SUPFAM" id="SSF56059">
    <property type="entry name" value="Glutathione synthetase ATP-binding domain-like"/>
    <property type="match status" value="1"/>
</dbReference>
<dbReference type="FunFam" id="3.40.50.20:FF:000025">
    <property type="entry name" value="N5-carboxyaminoimidazole ribonucleotide synthase"/>
    <property type="match status" value="1"/>
</dbReference>
<comment type="similarity">
    <text evidence="5 6">Belongs to the PurK/PurT family.</text>
</comment>
<feature type="binding site" evidence="5">
    <location>
        <position position="192"/>
    </location>
    <ligand>
        <name>ATP</name>
        <dbReference type="ChEBI" id="CHEBI:30616"/>
    </ligand>
</feature>
<dbReference type="SUPFAM" id="SSF52440">
    <property type="entry name" value="PreATP-grasp domain"/>
    <property type="match status" value="1"/>
</dbReference>
<comment type="subunit">
    <text evidence="5 6">Homodimer.</text>
</comment>
<dbReference type="Gene3D" id="3.40.50.20">
    <property type="match status" value="1"/>
</dbReference>
<protein>
    <recommendedName>
        <fullName evidence="5 6">N5-carboxyaminoimidazole ribonucleotide synthase</fullName>
        <shortName evidence="5 6">N5-CAIR synthase</shortName>
        <ecNumber evidence="5 6">6.3.4.18</ecNumber>
    </recommendedName>
    <alternativeName>
        <fullName evidence="5 6">5-(carboxyamino)imidazole ribonucleotide synthetase</fullName>
    </alternativeName>
</protein>
<dbReference type="Pfam" id="PF22660">
    <property type="entry name" value="RS_preATP-grasp-like"/>
    <property type="match status" value="1"/>
</dbReference>
<dbReference type="InterPro" id="IPR040686">
    <property type="entry name" value="PurK_C"/>
</dbReference>
<reference evidence="8" key="1">
    <citation type="submission" date="2022-08" db="EMBL/GenBank/DDBJ databases">
        <authorList>
            <person name="Tistechok S."/>
            <person name="Samborskyy M."/>
            <person name="Roman I."/>
        </authorList>
    </citation>
    <scope>NUCLEOTIDE SEQUENCE</scope>
    <source>
        <strain evidence="8">DSM 103496</strain>
    </source>
</reference>
<dbReference type="RefSeq" id="WP_259627205.1">
    <property type="nucleotide sequence ID" value="NZ_JANYMP010000019.1"/>
</dbReference>
<dbReference type="GO" id="GO:0004638">
    <property type="term" value="F:phosphoribosylaminoimidazole carboxylase activity"/>
    <property type="evidence" value="ECO:0007669"/>
    <property type="project" value="InterPro"/>
</dbReference>
<dbReference type="GO" id="GO:0034028">
    <property type="term" value="F:5-(carboxyamino)imidazole ribonucleotide synthase activity"/>
    <property type="evidence" value="ECO:0007669"/>
    <property type="project" value="UniProtKB-UniRule"/>
</dbReference>
<keyword evidence="2 5" id="KW-0547">Nucleotide-binding</keyword>
<evidence type="ECO:0000256" key="1">
    <source>
        <dbReference type="ARBA" id="ARBA00022598"/>
    </source>
</evidence>
<evidence type="ECO:0000256" key="5">
    <source>
        <dbReference type="HAMAP-Rule" id="MF_01928"/>
    </source>
</evidence>
<dbReference type="EMBL" id="JANYMP010000019">
    <property type="protein sequence ID" value="MCS7481729.1"/>
    <property type="molecule type" value="Genomic_DNA"/>
</dbReference>
<dbReference type="Pfam" id="PF02222">
    <property type="entry name" value="ATP-grasp"/>
    <property type="match status" value="1"/>
</dbReference>
<feature type="binding site" evidence="5">
    <location>
        <begin position="184"/>
        <end position="187"/>
    </location>
    <ligand>
        <name>ATP</name>
        <dbReference type="ChEBI" id="CHEBI:30616"/>
    </ligand>
</feature>
<dbReference type="NCBIfam" id="TIGR01161">
    <property type="entry name" value="purK"/>
    <property type="match status" value="1"/>
</dbReference>
<comment type="caution">
    <text evidence="5">Lacks conserved residue(s) required for the propagation of feature annotation.</text>
</comment>
<dbReference type="GO" id="GO:0046872">
    <property type="term" value="F:metal ion binding"/>
    <property type="evidence" value="ECO:0007669"/>
    <property type="project" value="InterPro"/>
</dbReference>
<dbReference type="InterPro" id="IPR013815">
    <property type="entry name" value="ATP_grasp_subdomain_1"/>
</dbReference>
<dbReference type="InterPro" id="IPR003135">
    <property type="entry name" value="ATP-grasp_carboxylate-amine"/>
</dbReference>
<sequence length="399" mass="42542">MDSRTGLPVVGMIGGGQLARMTHQAAIPLGQSLRVLAVSDSDPAALVARDVVLGTHTDLDALRAFAKGCEVVTFDHEHVPGEHLRALVAEGVKVHPGPEALIHAQDKLVMRRKLSGMGLPVPPFAEVTAPADALAFGAEHGWPCVLKAVRGGYDGKGVWMLNTPHSAQTVVDELLAAGTPLMVEQCVPMRRELAALVARSPFGQGAAWPLVETVQSEGICVEVLAPAPAVDPGVAEAAQELALRVAEELGVVGLLAVELFETADGVVVNELAMRPHNSGHWTIEGSRTSQFEQHLRAVLDYPLGVTDLAAPAVVMANVLGAQNAPEMGPDERLHHLFARFPDAHVHLYGKAERPGRKIGHVTLLGERMDDVRERAKLAAHWLSDGVWLDGYDIHGGQQQ</sequence>
<feature type="binding site" evidence="5">
    <location>
        <position position="107"/>
    </location>
    <ligand>
        <name>ATP</name>
        <dbReference type="ChEBI" id="CHEBI:30616"/>
    </ligand>
</feature>
<comment type="pathway">
    <text evidence="5 6">Purine metabolism; IMP biosynthesis via de novo pathway; 5-amino-1-(5-phospho-D-ribosyl)imidazole-4-carboxylate from 5-amino-1-(5-phospho-D-ribosyl)imidazole (N5-CAIR route): step 1/2.</text>
</comment>
<accession>A0A9X2VSB0</accession>
<dbReference type="GO" id="GO:0005524">
    <property type="term" value="F:ATP binding"/>
    <property type="evidence" value="ECO:0007669"/>
    <property type="project" value="UniProtKB-UniRule"/>
</dbReference>
<keyword evidence="1 5" id="KW-0436">Ligase</keyword>
<evidence type="ECO:0000256" key="3">
    <source>
        <dbReference type="ARBA" id="ARBA00022755"/>
    </source>
</evidence>
<feature type="domain" description="ATP-grasp" evidence="7">
    <location>
        <begin position="111"/>
        <end position="299"/>
    </location>
</feature>
<dbReference type="GO" id="GO:0006189">
    <property type="term" value="P:'de novo' IMP biosynthetic process"/>
    <property type="evidence" value="ECO:0007669"/>
    <property type="project" value="UniProtKB-UniRule"/>
</dbReference>
<dbReference type="InterPro" id="IPR054350">
    <property type="entry name" value="PurT/PurK_preATP-grasp"/>
</dbReference>
<evidence type="ECO:0000256" key="6">
    <source>
        <dbReference type="RuleBase" id="RU361200"/>
    </source>
</evidence>
<dbReference type="SUPFAM" id="SSF51246">
    <property type="entry name" value="Rudiment single hybrid motif"/>
    <property type="match status" value="1"/>
</dbReference>
<dbReference type="HAMAP" id="MF_01928">
    <property type="entry name" value="PurK"/>
    <property type="match status" value="1"/>
</dbReference>
<feature type="binding site" evidence="5">
    <location>
        <position position="147"/>
    </location>
    <ligand>
        <name>ATP</name>
        <dbReference type="ChEBI" id="CHEBI:30616"/>
    </ligand>
</feature>
<evidence type="ECO:0000256" key="2">
    <source>
        <dbReference type="ARBA" id="ARBA00022741"/>
    </source>
</evidence>
<name>A0A9X2VSB0_9PSEU</name>
<dbReference type="GO" id="GO:0005829">
    <property type="term" value="C:cytosol"/>
    <property type="evidence" value="ECO:0007669"/>
    <property type="project" value="TreeGrafter"/>
</dbReference>
<dbReference type="InterPro" id="IPR005875">
    <property type="entry name" value="PurK"/>
</dbReference>
<feature type="binding site" evidence="5">
    <location>
        <begin position="269"/>
        <end position="270"/>
    </location>
    <ligand>
        <name>ATP</name>
        <dbReference type="ChEBI" id="CHEBI:30616"/>
    </ligand>
</feature>
<keyword evidence="4 5" id="KW-0067">ATP-binding</keyword>
<comment type="function">
    <text evidence="5">Catalyzes the ATP-dependent conversion of 5-aminoimidazole ribonucleotide (AIR) and HCO(3)(-) to N5-carboxyaminoimidazole ribonucleotide (N5-CAIR).</text>
</comment>
<evidence type="ECO:0000256" key="4">
    <source>
        <dbReference type="ARBA" id="ARBA00022840"/>
    </source>
</evidence>
<dbReference type="PANTHER" id="PTHR11609:SF5">
    <property type="entry name" value="PHOSPHORIBOSYLAMINOIMIDAZOLE CARBOXYLASE"/>
    <property type="match status" value="1"/>
</dbReference>
<dbReference type="PROSITE" id="PS50975">
    <property type="entry name" value="ATP_GRASP"/>
    <property type="match status" value="1"/>
</dbReference>
<dbReference type="AlphaFoldDB" id="A0A9X2VSB0"/>
<proteinExistence type="inferred from homology"/>
<dbReference type="Proteomes" id="UP001141259">
    <property type="component" value="Unassembled WGS sequence"/>
</dbReference>
<dbReference type="FunFam" id="3.30.470.20:FF:000029">
    <property type="entry name" value="N5-carboxyaminoimidazole ribonucleotide synthase"/>
    <property type="match status" value="1"/>
</dbReference>
<evidence type="ECO:0000259" key="7">
    <source>
        <dbReference type="PROSITE" id="PS50975"/>
    </source>
</evidence>
<keyword evidence="3 5" id="KW-0658">Purine biosynthesis</keyword>
<organism evidence="8 9">
    <name type="scientific">Umezawaea endophytica</name>
    <dbReference type="NCBI Taxonomy" id="1654476"/>
    <lineage>
        <taxon>Bacteria</taxon>
        <taxon>Bacillati</taxon>
        <taxon>Actinomycetota</taxon>
        <taxon>Actinomycetes</taxon>
        <taxon>Pseudonocardiales</taxon>
        <taxon>Pseudonocardiaceae</taxon>
        <taxon>Umezawaea</taxon>
    </lineage>
</organism>
<dbReference type="Gene3D" id="3.30.470.20">
    <property type="entry name" value="ATP-grasp fold, B domain"/>
    <property type="match status" value="1"/>
</dbReference>
<dbReference type="InterPro" id="IPR011761">
    <property type="entry name" value="ATP-grasp"/>
</dbReference>
<dbReference type="Gene3D" id="3.30.1490.20">
    <property type="entry name" value="ATP-grasp fold, A domain"/>
    <property type="match status" value="1"/>
</dbReference>
<comment type="catalytic activity">
    <reaction evidence="5 6">
        <text>5-amino-1-(5-phospho-beta-D-ribosyl)imidazole + hydrogencarbonate + ATP = 5-carboxyamino-1-(5-phospho-D-ribosyl)imidazole + ADP + phosphate + 2 H(+)</text>
        <dbReference type="Rhea" id="RHEA:19317"/>
        <dbReference type="ChEBI" id="CHEBI:15378"/>
        <dbReference type="ChEBI" id="CHEBI:17544"/>
        <dbReference type="ChEBI" id="CHEBI:30616"/>
        <dbReference type="ChEBI" id="CHEBI:43474"/>
        <dbReference type="ChEBI" id="CHEBI:58730"/>
        <dbReference type="ChEBI" id="CHEBI:137981"/>
        <dbReference type="ChEBI" id="CHEBI:456216"/>
        <dbReference type="EC" id="6.3.4.18"/>
    </reaction>
</comment>
<keyword evidence="9" id="KW-1185">Reference proteome</keyword>
<comment type="function">
    <text evidence="6">Catalyzes the ATP-dependent conversion of 5-aminoimidazole ribonucleotide (AIR) and HCO(3)- to N5-carboxyaminoimidazole ribonucleotide (N5-CAIR).</text>
</comment>
<dbReference type="NCBIfam" id="NF004680">
    <property type="entry name" value="PRK06019.1-6"/>
    <property type="match status" value="1"/>
</dbReference>
<dbReference type="PANTHER" id="PTHR11609">
    <property type="entry name" value="PURINE BIOSYNTHESIS PROTEIN 6/7, PUR6/7"/>
    <property type="match status" value="1"/>
</dbReference>